<dbReference type="Proteomes" id="UP000718278">
    <property type="component" value="Unassembled WGS sequence"/>
</dbReference>
<evidence type="ECO:0000313" key="4">
    <source>
        <dbReference type="Proteomes" id="UP000718278"/>
    </source>
</evidence>
<organism evidence="3 4">
    <name type="scientific">Brucella pituitosa</name>
    <dbReference type="NCBI Taxonomy" id="571256"/>
    <lineage>
        <taxon>Bacteria</taxon>
        <taxon>Pseudomonadati</taxon>
        <taxon>Pseudomonadota</taxon>
        <taxon>Alphaproteobacteria</taxon>
        <taxon>Hyphomicrobiales</taxon>
        <taxon>Brucellaceae</taxon>
        <taxon>Brucella/Ochrobactrum group</taxon>
        <taxon>Brucella</taxon>
    </lineage>
</organism>
<dbReference type="Pfam" id="PF01527">
    <property type="entry name" value="HTH_Tnp_1"/>
    <property type="match status" value="1"/>
</dbReference>
<keyword evidence="4" id="KW-1185">Reference proteome</keyword>
<reference evidence="3 4" key="1">
    <citation type="submission" date="2020-10" db="EMBL/GenBank/DDBJ databases">
        <title>Genomic characterization of underground lake bacteria from Wind Cave National Park: Insight into the archetypical LuxI/LuxR and identification of LuxR solos.</title>
        <authorList>
            <person name="Wengert P.C."/>
            <person name="Savka M.A."/>
        </authorList>
    </citation>
    <scope>NUCLEOTIDE SEQUENCE [LARGE SCALE GENOMIC DNA]</scope>
    <source>
        <strain evidence="3 4">SD316</strain>
    </source>
</reference>
<proteinExistence type="predicted"/>
<dbReference type="InterPro" id="IPR009057">
    <property type="entry name" value="Homeodomain-like_sf"/>
</dbReference>
<evidence type="ECO:0000256" key="2">
    <source>
        <dbReference type="SAM" id="MobiDB-lite"/>
    </source>
</evidence>
<sequence length="160" mass="17941">MIEFNFISGDIGMANENLTATENQVTEKVQDSPKATKSKAKTPSKRMKAKVEETPVIKAESSKVVRRSPAERARLLAAVTKQIQSGKTTVKAALKEAGVSEQTYYNWKNQAKENTPVVSRQSDELKNLVELEAENKRLRKELAEKLRTENAELRKRLGLV</sequence>
<evidence type="ECO:0000256" key="1">
    <source>
        <dbReference type="SAM" id="Coils"/>
    </source>
</evidence>
<comment type="caution">
    <text evidence="3">The sequence shown here is derived from an EMBL/GenBank/DDBJ whole genome shotgun (WGS) entry which is preliminary data.</text>
</comment>
<gene>
    <name evidence="3" type="ORF">IPV26_15785</name>
</gene>
<dbReference type="InterPro" id="IPR002514">
    <property type="entry name" value="Transposase_8"/>
</dbReference>
<name>A0ABS3K2H8_9HYPH</name>
<evidence type="ECO:0000313" key="3">
    <source>
        <dbReference type="EMBL" id="MBO1041130.1"/>
    </source>
</evidence>
<feature type="coiled-coil region" evidence="1">
    <location>
        <begin position="121"/>
        <end position="156"/>
    </location>
</feature>
<feature type="compositionally biased region" description="Basic residues" evidence="2">
    <location>
        <begin position="36"/>
        <end position="48"/>
    </location>
</feature>
<feature type="region of interest" description="Disordered" evidence="2">
    <location>
        <begin position="23"/>
        <end position="54"/>
    </location>
</feature>
<dbReference type="SUPFAM" id="SSF46689">
    <property type="entry name" value="Homeodomain-like"/>
    <property type="match status" value="1"/>
</dbReference>
<protein>
    <submittedName>
        <fullName evidence="3">Transposase</fullName>
    </submittedName>
</protein>
<accession>A0ABS3K2H8</accession>
<dbReference type="EMBL" id="JADIJS010000003">
    <property type="protein sequence ID" value="MBO1041130.1"/>
    <property type="molecule type" value="Genomic_DNA"/>
</dbReference>
<keyword evidence="1" id="KW-0175">Coiled coil</keyword>